<organism evidence="3 4">
    <name type="scientific">Chironomus riparius</name>
    <dbReference type="NCBI Taxonomy" id="315576"/>
    <lineage>
        <taxon>Eukaryota</taxon>
        <taxon>Metazoa</taxon>
        <taxon>Ecdysozoa</taxon>
        <taxon>Arthropoda</taxon>
        <taxon>Hexapoda</taxon>
        <taxon>Insecta</taxon>
        <taxon>Pterygota</taxon>
        <taxon>Neoptera</taxon>
        <taxon>Endopterygota</taxon>
        <taxon>Diptera</taxon>
        <taxon>Nematocera</taxon>
        <taxon>Chironomoidea</taxon>
        <taxon>Chironomidae</taxon>
        <taxon>Chironominae</taxon>
        <taxon>Chironomus</taxon>
    </lineage>
</organism>
<dbReference type="InterPro" id="IPR027417">
    <property type="entry name" value="P-loop_NTPase"/>
</dbReference>
<protein>
    <submittedName>
        <fullName evidence="3">Uncharacterized protein</fullName>
    </submittedName>
</protein>
<dbReference type="Gene3D" id="3.40.50.300">
    <property type="entry name" value="P-loop containing nucleotide triphosphate hydrolases"/>
    <property type="match status" value="1"/>
</dbReference>
<evidence type="ECO:0000256" key="1">
    <source>
        <dbReference type="SAM" id="MobiDB-lite"/>
    </source>
</evidence>
<keyword evidence="2" id="KW-0472">Membrane</keyword>
<accession>A0A9N9S076</accession>
<proteinExistence type="predicted"/>
<evidence type="ECO:0000256" key="2">
    <source>
        <dbReference type="SAM" id="Phobius"/>
    </source>
</evidence>
<evidence type="ECO:0000313" key="4">
    <source>
        <dbReference type="Proteomes" id="UP001153620"/>
    </source>
</evidence>
<keyword evidence="2" id="KW-0812">Transmembrane</keyword>
<feature type="transmembrane region" description="Helical" evidence="2">
    <location>
        <begin position="45"/>
        <end position="64"/>
    </location>
</feature>
<name>A0A9N9S076_9DIPT</name>
<feature type="region of interest" description="Disordered" evidence="1">
    <location>
        <begin position="1"/>
        <end position="23"/>
    </location>
</feature>
<dbReference type="OrthoDB" id="8191652at2759"/>
<gene>
    <name evidence="3" type="ORF">CHIRRI_LOCUS11598</name>
</gene>
<reference evidence="3" key="1">
    <citation type="submission" date="2022-01" db="EMBL/GenBank/DDBJ databases">
        <authorList>
            <person name="King R."/>
        </authorList>
    </citation>
    <scope>NUCLEOTIDE SEQUENCE</scope>
</reference>
<dbReference type="EMBL" id="OU895879">
    <property type="protein sequence ID" value="CAG9808762.1"/>
    <property type="molecule type" value="Genomic_DNA"/>
</dbReference>
<dbReference type="SUPFAM" id="SSF52540">
    <property type="entry name" value="P-loop containing nucleoside triphosphate hydrolases"/>
    <property type="match status" value="1"/>
</dbReference>
<evidence type="ECO:0000313" key="3">
    <source>
        <dbReference type="EMBL" id="CAG9808762.1"/>
    </source>
</evidence>
<keyword evidence="4" id="KW-1185">Reference proteome</keyword>
<dbReference type="Proteomes" id="UP001153620">
    <property type="component" value="Chromosome 3"/>
</dbReference>
<sequence>MEDENKRIRKSKLRQSEIRSLTKQKDSRKVEKIKKPKNKIQWKKYLIFLTSLITLIIAFILYQLKFGSCEFWNTYERNYNMIVYGDEKYCYRKIDTNLVNIRLLDEIVGQDDAIELIKGSLNLANNDEYIQMIFHGVTGIGKTLASEIIARNYPNPTNVQKYIWKVHEFFNLFEIARSRLSKCGFNLIILDDLEIDEYAIELLKDFEQQMRDEGKRSNFRIVLLAIFKDTMTDEIKDDLKNFVIIDFNPLSKDDFIKCIEIHLKLFNITMNAQEFEELKEIDYSSSGCKLISKKLVSV</sequence>
<keyword evidence="2" id="KW-1133">Transmembrane helix</keyword>
<dbReference type="AlphaFoldDB" id="A0A9N9S076"/>
<reference evidence="3" key="2">
    <citation type="submission" date="2022-10" db="EMBL/GenBank/DDBJ databases">
        <authorList>
            <consortium name="ENA_rothamsted_submissions"/>
            <consortium name="culmorum"/>
            <person name="King R."/>
        </authorList>
    </citation>
    <scope>NUCLEOTIDE SEQUENCE</scope>
</reference>